<sequence length="67" mass="8128">MMVLIAKQSFMKYWVKTIYLWPFSLRIRPTQMLSCIIMTTPWHTKAVETQWSIWLKNYKQKAFGLTL</sequence>
<dbReference type="EMBL" id="VSSQ01104982">
    <property type="protein sequence ID" value="MPN45246.1"/>
    <property type="molecule type" value="Genomic_DNA"/>
</dbReference>
<evidence type="ECO:0000313" key="1">
    <source>
        <dbReference type="EMBL" id="MPN45246.1"/>
    </source>
</evidence>
<proteinExistence type="predicted"/>
<organism evidence="1">
    <name type="scientific">bioreactor metagenome</name>
    <dbReference type="NCBI Taxonomy" id="1076179"/>
    <lineage>
        <taxon>unclassified sequences</taxon>
        <taxon>metagenomes</taxon>
        <taxon>ecological metagenomes</taxon>
    </lineage>
</organism>
<dbReference type="AlphaFoldDB" id="A0A645I302"/>
<comment type="caution">
    <text evidence="1">The sequence shown here is derived from an EMBL/GenBank/DDBJ whole genome shotgun (WGS) entry which is preliminary data.</text>
</comment>
<gene>
    <name evidence="1" type="ORF">SDC9_192813</name>
</gene>
<accession>A0A645I302</accession>
<protein>
    <submittedName>
        <fullName evidence="1">Uncharacterized protein</fullName>
    </submittedName>
</protein>
<name>A0A645I302_9ZZZZ</name>
<reference evidence="1" key="1">
    <citation type="submission" date="2019-08" db="EMBL/GenBank/DDBJ databases">
        <authorList>
            <person name="Kucharzyk K."/>
            <person name="Murdoch R.W."/>
            <person name="Higgins S."/>
            <person name="Loffler F."/>
        </authorList>
    </citation>
    <scope>NUCLEOTIDE SEQUENCE</scope>
</reference>